<evidence type="ECO:0000256" key="1">
    <source>
        <dbReference type="ARBA" id="ARBA00000085"/>
    </source>
</evidence>
<sequence length="900" mass="97049">MSTSTATARASPDALLALAGKEGRGRLKIFVGAAPGVGKTYAMLSAARSERDGGRDVVAGLIETHGRLETEHLLQGIEVLSRHPIVYRNRVMREFDLDGALARKPSLLLVDEYAHTNVPGSRHPKRWQDIDELLAAGIDVWTTLNIQHLESLNDVVLKISKIRVRETVPDKAFDRADEIVLVDLPPDELLKRLAQGKVYVQDTAARAVESFFKPQNLTALRELAMRRAAERVDAALVERMQAHAIEGPWAAGERILACVGPDTGSPGVVRTAKRLADLMDAPWIAVTVERSGVNPDSAARRQIDEALKLAESLGAETHTLTGNDIPDELLRFARFENVTQMVIGRARGGALRQWLAGSLPQQLMQRSTDIAIHLVPVQGEPAERDSRSLAARLNASKPAHFVYATVAVAGAVAVGKAFAQAIPTASLSVVFLMAVLFSAVKSGVGPAIFASVLSFFTYNFFFIAPLYTFTVAEPYELLALLMYLVVAIVAATLAGRLRDQARISAGRVRAMRRLYEFTRRLSGLATSDDIAEGAASEIHASLGRPVMVMLPREDDLVLAAAWPPEDALDEAAMMAARWAFTHNEPAGFDTGTLPIVPWRFLPVRTGATTYGVIGVMQKKDSAALDSEAQALLDTLTEQTAAALERAALTRDMVRARTATETERVRNTLLASISHDFRTPLSSILGSATSLSTFGDKLDDAATRDLLANIREEAEGLDEMVRNLLSITRIESGALELRRDWVDLREIAARVIEAARRRGAAQHIDLDCPADSPLVRADAALVEQALGNIVANAVAHTPPTSHILIDAENDASSVKLRVTDDGPGVAVADLPRIFDRFVRSASGTAPSSSRGQGVGLGLAIAKGIMEAHGGAVSALSPVANGHGTRFVLTFMRDRTQETPQP</sequence>
<keyword evidence="5 15" id="KW-0808">Transferase</keyword>
<keyword evidence="10 13" id="KW-1133">Transmembrane helix</keyword>
<dbReference type="InterPro" id="IPR025201">
    <property type="entry name" value="KdpD_TM"/>
</dbReference>
<feature type="domain" description="Histidine kinase" evidence="14">
    <location>
        <begin position="671"/>
        <end position="893"/>
    </location>
</feature>
<proteinExistence type="predicted"/>
<evidence type="ECO:0000313" key="16">
    <source>
        <dbReference type="Proteomes" id="UP000008809"/>
    </source>
</evidence>
<dbReference type="SUPFAM" id="SSF55874">
    <property type="entry name" value="ATPase domain of HSP90 chaperone/DNA topoisomerase II/histidine kinase"/>
    <property type="match status" value="1"/>
</dbReference>
<keyword evidence="16" id="KW-1185">Reference proteome</keyword>
<evidence type="ECO:0000256" key="11">
    <source>
        <dbReference type="ARBA" id="ARBA00023012"/>
    </source>
</evidence>
<dbReference type="Gene3D" id="3.30.565.10">
    <property type="entry name" value="Histidine kinase-like ATPase, C-terminal domain"/>
    <property type="match status" value="1"/>
</dbReference>
<dbReference type="InterPro" id="IPR052023">
    <property type="entry name" value="Histidine_kinase_KdpD"/>
</dbReference>
<keyword evidence="15" id="KW-0813">Transport</keyword>
<comment type="catalytic activity">
    <reaction evidence="1">
        <text>ATP + protein L-histidine = ADP + protein N-phospho-L-histidine.</text>
        <dbReference type="EC" id="2.7.13.3"/>
    </reaction>
</comment>
<dbReference type="Gene3D" id="3.30.450.40">
    <property type="match status" value="1"/>
</dbReference>
<dbReference type="InterPro" id="IPR003852">
    <property type="entry name" value="Sig_transdc_His_kinase_KdpD_N"/>
</dbReference>
<dbReference type="STRING" id="316058.RPB_4648"/>
<dbReference type="SUPFAM" id="SSF55781">
    <property type="entry name" value="GAF domain-like"/>
    <property type="match status" value="1"/>
</dbReference>
<dbReference type="InterPro" id="IPR036097">
    <property type="entry name" value="HisK_dim/P_sf"/>
</dbReference>
<dbReference type="PRINTS" id="PR00344">
    <property type="entry name" value="BCTRLSENSOR"/>
</dbReference>
<evidence type="ECO:0000256" key="2">
    <source>
        <dbReference type="ARBA" id="ARBA00004141"/>
    </source>
</evidence>
<dbReference type="GO" id="GO:0000155">
    <property type="term" value="F:phosphorelay sensor kinase activity"/>
    <property type="evidence" value="ECO:0007669"/>
    <property type="project" value="InterPro"/>
</dbReference>
<dbReference type="AlphaFoldDB" id="Q2IR29"/>
<keyword evidence="15" id="KW-0407">Ion channel</keyword>
<dbReference type="GO" id="GO:0005737">
    <property type="term" value="C:cytoplasm"/>
    <property type="evidence" value="ECO:0007669"/>
    <property type="project" value="UniProtKB-ARBA"/>
</dbReference>
<evidence type="ECO:0000256" key="6">
    <source>
        <dbReference type="ARBA" id="ARBA00022692"/>
    </source>
</evidence>
<dbReference type="FunFam" id="3.40.50.300:FF:000483">
    <property type="entry name" value="Sensor histidine kinase KdpD"/>
    <property type="match status" value="1"/>
</dbReference>
<keyword evidence="7" id="KW-0547">Nucleotide-binding</keyword>
<dbReference type="CDD" id="cd01987">
    <property type="entry name" value="USP_KdpD-like"/>
    <property type="match status" value="1"/>
</dbReference>
<keyword evidence="12 13" id="KW-0472">Membrane</keyword>
<reference evidence="15 16" key="1">
    <citation type="submission" date="2006-01" db="EMBL/GenBank/DDBJ databases">
        <title>Complete sequence of Rhodopseudomonas palustris HaA2.</title>
        <authorList>
            <consortium name="US DOE Joint Genome Institute"/>
            <person name="Copeland A."/>
            <person name="Lucas S."/>
            <person name="Lapidus A."/>
            <person name="Barry K."/>
            <person name="Detter J.C."/>
            <person name="Glavina T."/>
            <person name="Hammon N."/>
            <person name="Israni S."/>
            <person name="Pitluck S."/>
            <person name="Chain P."/>
            <person name="Malfatti S."/>
            <person name="Shin M."/>
            <person name="Vergez L."/>
            <person name="Schmutz J."/>
            <person name="Larimer F."/>
            <person name="Land M."/>
            <person name="Hauser L."/>
            <person name="Pelletier D.A."/>
            <person name="Kyrpides N."/>
            <person name="Anderson I."/>
            <person name="Oda Y."/>
            <person name="Harwood C.S."/>
            <person name="Richardson P."/>
        </authorList>
    </citation>
    <scope>NUCLEOTIDE SEQUENCE [LARGE SCALE GENOMIC DNA]</scope>
    <source>
        <strain evidence="15 16">HaA2</strain>
    </source>
</reference>
<dbReference type="EC" id="2.7.13.3" evidence="3"/>
<dbReference type="Gene3D" id="3.40.50.620">
    <property type="entry name" value="HUPs"/>
    <property type="match status" value="1"/>
</dbReference>
<dbReference type="GO" id="GO:0005524">
    <property type="term" value="F:ATP binding"/>
    <property type="evidence" value="ECO:0007669"/>
    <property type="project" value="UniProtKB-KW"/>
</dbReference>
<dbReference type="InterPro" id="IPR038318">
    <property type="entry name" value="KdpD_sf"/>
</dbReference>
<evidence type="ECO:0000256" key="10">
    <source>
        <dbReference type="ARBA" id="ARBA00022989"/>
    </source>
</evidence>
<evidence type="ECO:0000256" key="13">
    <source>
        <dbReference type="SAM" id="Phobius"/>
    </source>
</evidence>
<dbReference type="PANTHER" id="PTHR45569">
    <property type="entry name" value="SENSOR PROTEIN KDPD"/>
    <property type="match status" value="1"/>
</dbReference>
<dbReference type="InterPro" id="IPR004358">
    <property type="entry name" value="Sig_transdc_His_kin-like_C"/>
</dbReference>
<dbReference type="InterPro" id="IPR003594">
    <property type="entry name" value="HATPase_dom"/>
</dbReference>
<dbReference type="RefSeq" id="WP_011443513.1">
    <property type="nucleotide sequence ID" value="NC_007778.1"/>
</dbReference>
<dbReference type="InterPro" id="IPR014729">
    <property type="entry name" value="Rossmann-like_a/b/a_fold"/>
</dbReference>
<evidence type="ECO:0000313" key="15">
    <source>
        <dbReference type="EMBL" id="ABD09331.1"/>
    </source>
</evidence>
<accession>Q2IR29</accession>
<organism evidence="15 16">
    <name type="scientific">Rhodopseudomonas palustris (strain HaA2)</name>
    <dbReference type="NCBI Taxonomy" id="316058"/>
    <lineage>
        <taxon>Bacteria</taxon>
        <taxon>Pseudomonadati</taxon>
        <taxon>Pseudomonadota</taxon>
        <taxon>Alphaproteobacteria</taxon>
        <taxon>Hyphomicrobiales</taxon>
        <taxon>Nitrobacteraceae</taxon>
        <taxon>Rhodopseudomonas</taxon>
    </lineage>
</organism>
<dbReference type="KEGG" id="rpb:RPB_4648"/>
<keyword evidence="9" id="KW-0067">ATP-binding</keyword>
<dbReference type="GO" id="GO:0034220">
    <property type="term" value="P:monoatomic ion transmembrane transport"/>
    <property type="evidence" value="ECO:0007669"/>
    <property type="project" value="UniProtKB-KW"/>
</dbReference>
<dbReference type="Pfam" id="PF02518">
    <property type="entry name" value="HATPase_c"/>
    <property type="match status" value="1"/>
</dbReference>
<dbReference type="InterPro" id="IPR003661">
    <property type="entry name" value="HisK_dim/P_dom"/>
</dbReference>
<evidence type="ECO:0000256" key="8">
    <source>
        <dbReference type="ARBA" id="ARBA00022777"/>
    </source>
</evidence>
<comment type="subcellular location">
    <subcellularLocation>
        <location evidence="2">Membrane</location>
        <topology evidence="2">Multi-pass membrane protein</topology>
    </subcellularLocation>
</comment>
<evidence type="ECO:0000256" key="9">
    <source>
        <dbReference type="ARBA" id="ARBA00022840"/>
    </source>
</evidence>
<dbReference type="Gene3D" id="3.40.50.300">
    <property type="entry name" value="P-loop containing nucleotide triphosphate hydrolases"/>
    <property type="match status" value="1"/>
</dbReference>
<dbReference type="SMART" id="SM00387">
    <property type="entry name" value="HATPase_c"/>
    <property type="match status" value="1"/>
</dbReference>
<dbReference type="Pfam" id="PF00512">
    <property type="entry name" value="HisKA"/>
    <property type="match status" value="1"/>
</dbReference>
<dbReference type="InterPro" id="IPR036890">
    <property type="entry name" value="HATPase_C_sf"/>
</dbReference>
<dbReference type="InterPro" id="IPR029016">
    <property type="entry name" value="GAF-like_dom_sf"/>
</dbReference>
<feature type="transmembrane region" description="Helical" evidence="13">
    <location>
        <begin position="475"/>
        <end position="494"/>
    </location>
</feature>
<keyword evidence="8 15" id="KW-0418">Kinase</keyword>
<dbReference type="PROSITE" id="PS50109">
    <property type="entry name" value="HIS_KIN"/>
    <property type="match status" value="1"/>
</dbReference>
<keyword evidence="6 13" id="KW-0812">Transmembrane</keyword>
<keyword evidence="11" id="KW-0902">Two-component regulatory system</keyword>
<dbReference type="eggNOG" id="COG2205">
    <property type="taxonomic scope" value="Bacteria"/>
</dbReference>
<keyword evidence="4" id="KW-0597">Phosphoprotein</keyword>
<dbReference type="HOGENOM" id="CLU_000445_113_0_5"/>
<evidence type="ECO:0000256" key="4">
    <source>
        <dbReference type="ARBA" id="ARBA00022553"/>
    </source>
</evidence>
<feature type="transmembrane region" description="Helical" evidence="13">
    <location>
        <begin position="447"/>
        <end position="469"/>
    </location>
</feature>
<dbReference type="SUPFAM" id="SSF47384">
    <property type="entry name" value="Homodimeric domain of signal transducing histidine kinase"/>
    <property type="match status" value="1"/>
</dbReference>
<dbReference type="SMART" id="SM00388">
    <property type="entry name" value="HisKA"/>
    <property type="match status" value="1"/>
</dbReference>
<dbReference type="Pfam" id="PF02702">
    <property type="entry name" value="KdpD"/>
    <property type="match status" value="1"/>
</dbReference>
<evidence type="ECO:0000256" key="3">
    <source>
        <dbReference type="ARBA" id="ARBA00012438"/>
    </source>
</evidence>
<evidence type="ECO:0000256" key="7">
    <source>
        <dbReference type="ARBA" id="ARBA00022741"/>
    </source>
</evidence>
<gene>
    <name evidence="15" type="ordered locus">RPB_4648</name>
</gene>
<protein>
    <recommendedName>
        <fullName evidence="3">histidine kinase</fullName>
        <ecNumber evidence="3">2.7.13.3</ecNumber>
    </recommendedName>
</protein>
<dbReference type="CDD" id="cd00075">
    <property type="entry name" value="HATPase"/>
    <property type="match status" value="1"/>
</dbReference>
<dbReference type="SUPFAM" id="SSF52402">
    <property type="entry name" value="Adenine nucleotide alpha hydrolases-like"/>
    <property type="match status" value="1"/>
</dbReference>
<dbReference type="CDD" id="cd00082">
    <property type="entry name" value="HisKA"/>
    <property type="match status" value="1"/>
</dbReference>
<dbReference type="Proteomes" id="UP000008809">
    <property type="component" value="Chromosome"/>
</dbReference>
<evidence type="ECO:0000259" key="14">
    <source>
        <dbReference type="PROSITE" id="PS50109"/>
    </source>
</evidence>
<dbReference type="InterPro" id="IPR003018">
    <property type="entry name" value="GAF"/>
</dbReference>
<dbReference type="PANTHER" id="PTHR45569:SF1">
    <property type="entry name" value="SENSOR PROTEIN KDPD"/>
    <property type="match status" value="1"/>
</dbReference>
<dbReference type="Pfam" id="PF13492">
    <property type="entry name" value="GAF_3"/>
    <property type="match status" value="1"/>
</dbReference>
<evidence type="ECO:0000256" key="5">
    <source>
        <dbReference type="ARBA" id="ARBA00022679"/>
    </source>
</evidence>
<dbReference type="Pfam" id="PF13493">
    <property type="entry name" value="DUF4118"/>
    <property type="match status" value="1"/>
</dbReference>
<dbReference type="OrthoDB" id="9806130at2"/>
<dbReference type="EMBL" id="CP000250">
    <property type="protein sequence ID" value="ABD09331.1"/>
    <property type="molecule type" value="Genomic_DNA"/>
</dbReference>
<name>Q2IR29_RHOP2</name>
<dbReference type="InterPro" id="IPR005467">
    <property type="entry name" value="His_kinase_dom"/>
</dbReference>
<dbReference type="GO" id="GO:0005886">
    <property type="term" value="C:plasma membrane"/>
    <property type="evidence" value="ECO:0007669"/>
    <property type="project" value="TreeGrafter"/>
</dbReference>
<dbReference type="Gene3D" id="1.10.287.130">
    <property type="match status" value="1"/>
</dbReference>
<dbReference type="Gene3D" id="1.20.120.620">
    <property type="entry name" value="Backbone structure of the membrane domain of e. Coli histidine kinase receptor kdpd"/>
    <property type="match status" value="1"/>
</dbReference>
<dbReference type="InterPro" id="IPR027417">
    <property type="entry name" value="P-loop_NTPase"/>
</dbReference>
<evidence type="ECO:0000256" key="12">
    <source>
        <dbReference type="ARBA" id="ARBA00023136"/>
    </source>
</evidence>
<keyword evidence="15" id="KW-0406">Ion transport</keyword>